<feature type="region of interest" description="Disordered" evidence="1">
    <location>
        <begin position="934"/>
        <end position="1117"/>
    </location>
</feature>
<feature type="compositionally biased region" description="Low complexity" evidence="1">
    <location>
        <begin position="651"/>
        <end position="661"/>
    </location>
</feature>
<feature type="region of interest" description="Disordered" evidence="1">
    <location>
        <begin position="616"/>
        <end position="672"/>
    </location>
</feature>
<gene>
    <name evidence="3" type="ORF">HYH03_003017</name>
</gene>
<feature type="transmembrane region" description="Helical" evidence="2">
    <location>
        <begin position="43"/>
        <end position="65"/>
    </location>
</feature>
<dbReference type="AlphaFoldDB" id="A0A835YBT0"/>
<keyword evidence="2" id="KW-0812">Transmembrane</keyword>
<dbReference type="OrthoDB" id="552972at2759"/>
<feature type="compositionally biased region" description="Pro residues" evidence="1">
    <location>
        <begin position="971"/>
        <end position="985"/>
    </location>
</feature>
<proteinExistence type="predicted"/>
<reference evidence="3" key="1">
    <citation type="journal article" date="2020" name="bioRxiv">
        <title>Comparative genomics of Chlamydomonas.</title>
        <authorList>
            <person name="Craig R.J."/>
            <person name="Hasan A.R."/>
            <person name="Ness R.W."/>
            <person name="Keightley P.D."/>
        </authorList>
    </citation>
    <scope>NUCLEOTIDE SEQUENCE</scope>
    <source>
        <strain evidence="3">CCAP 11/70</strain>
    </source>
</reference>
<feature type="transmembrane region" description="Helical" evidence="2">
    <location>
        <begin position="126"/>
        <end position="151"/>
    </location>
</feature>
<dbReference type="EMBL" id="JAEHOE010000008">
    <property type="protein sequence ID" value="KAG2498824.1"/>
    <property type="molecule type" value="Genomic_DNA"/>
</dbReference>
<evidence type="ECO:0000313" key="4">
    <source>
        <dbReference type="Proteomes" id="UP000612055"/>
    </source>
</evidence>
<keyword evidence="2" id="KW-0472">Membrane</keyword>
<protein>
    <submittedName>
        <fullName evidence="3">Uncharacterized protein</fullName>
    </submittedName>
</protein>
<comment type="caution">
    <text evidence="3">The sequence shown here is derived from an EMBL/GenBank/DDBJ whole genome shotgun (WGS) entry which is preliminary data.</text>
</comment>
<feature type="region of interest" description="Disordered" evidence="1">
    <location>
        <begin position="735"/>
        <end position="922"/>
    </location>
</feature>
<feature type="compositionally biased region" description="Pro residues" evidence="1">
    <location>
        <begin position="1070"/>
        <end position="1083"/>
    </location>
</feature>
<name>A0A835YBT0_9CHLO</name>
<feature type="compositionally biased region" description="Low complexity" evidence="1">
    <location>
        <begin position="1084"/>
        <end position="1117"/>
    </location>
</feature>
<feature type="compositionally biased region" description="Low complexity" evidence="1">
    <location>
        <begin position="622"/>
        <end position="643"/>
    </location>
</feature>
<feature type="transmembrane region" description="Helical" evidence="2">
    <location>
        <begin position="324"/>
        <end position="344"/>
    </location>
</feature>
<feature type="compositionally biased region" description="Pro residues" evidence="1">
    <location>
        <begin position="662"/>
        <end position="672"/>
    </location>
</feature>
<sequence length="1179" mass="122119">MVALMERCRVLVPLSALGTAVGMLGLSIFVVRTYQDIKFPLRFAIDGVGALVVVSLALVVFIRLIRTQVRGAIVYHLQAEGIRLVCLCTQWRRLPELVTVLRKRPDLNMPGVRAQALLALLSWQELVVVLGAFTWAGVAFVPGLFSCLPFLDVWGWWLLQAGLAWRDLWGLLGQVVLITFAALYGFVMVFDYCKRINDQRAVAYCRPRMPGRVPVDDDEGPRVMPFPPQIGRATDTDDEDTWAKRIEAIWARAMQPPDRWERLGLPCPNYFELHGLATVTFGFVTWGAADWLAEPGSTLHAVLSAPSTGLAAWWGAIRSWSPEALGLTVAALVLFYIIVAGYTASADKEWLQTYEHYCWEYRASVGRKADFNPHAWNATVQDLGSRPKQLHTAAEWLWEIGRSVLGIAWGSAIAAALLKPAHIAAYGLPGSYGDLGARSLTSAACPKSWRISSTGTHPANVTTWAAGWLGVGGCDAASGFGSRWWCEVATGAKVNLLAARAWRRGGMDGTQAALEALRAARCSGEAVLRRRREVEQSTAAQLQEDWGTAPSAEELREATLSALEREGSADAPAKSLWTALTALSGIANEGMAELPWTLNGDWALGLAWEKVRAKRPAEPLGEVKTSTGSGKKSSGPSKESSGGDAKSQRKAAATSTGGSTPAPEPAAVPVEEPPPAHVERLFQAIAPWLPPWQYVALALAAVVVFQCFKALFEYLDSPADFFWFLFELVTSPFRRSTDEDADEPIPTPRLGGKTKGKPAAKAAKGPGAAAGKAKEAAAAGGSSKAPSKGQASSPSGSFSAGAGPSRVAGAGEASLGPTAVAQPTVDAPEDSEQPAAAAAPSTSSNAAQAAQAPRGKGKGKGGKAQTASKAPAPTTAPAATKAAATSNGAAPRGPAPPAKEASAAAATARAAPPSANGASTSTAAAALAEALPFTASLGTGGGGSSAAADPPSSSAANAPASPAAPSEDWRAPPPPPAAVPAPAPSRAPISGIFRGLVAPRSWGGGPPPAAAGASSPPPPASQRRPEVTIPVPVPVPDSSPAAAQPTSQPRPAAPLMGLNPALAQFLVRRPPAPPPTNAPPASAPAPHRSAAAKPDTPATKAPAAAGPTTGAAPRPDGATLCSACGAAPRQMAVLHSASAGQPPRACYCLCMPCSEAFKGQLGAPCPSCGEPSERVMRVF</sequence>
<feature type="transmembrane region" description="Helical" evidence="2">
    <location>
        <begin position="12"/>
        <end position="31"/>
    </location>
</feature>
<evidence type="ECO:0000256" key="1">
    <source>
        <dbReference type="SAM" id="MobiDB-lite"/>
    </source>
</evidence>
<evidence type="ECO:0000313" key="3">
    <source>
        <dbReference type="EMBL" id="KAG2498824.1"/>
    </source>
</evidence>
<feature type="compositionally biased region" description="Low complexity" evidence="1">
    <location>
        <begin position="863"/>
        <end position="922"/>
    </location>
</feature>
<accession>A0A835YBT0</accession>
<feature type="compositionally biased region" description="Low complexity" evidence="1">
    <location>
        <begin position="759"/>
        <end position="805"/>
    </location>
</feature>
<evidence type="ECO:0000256" key="2">
    <source>
        <dbReference type="SAM" id="Phobius"/>
    </source>
</evidence>
<dbReference type="Proteomes" id="UP000612055">
    <property type="component" value="Unassembled WGS sequence"/>
</dbReference>
<organism evidence="3 4">
    <name type="scientific">Edaphochlamys debaryana</name>
    <dbReference type="NCBI Taxonomy" id="47281"/>
    <lineage>
        <taxon>Eukaryota</taxon>
        <taxon>Viridiplantae</taxon>
        <taxon>Chlorophyta</taxon>
        <taxon>core chlorophytes</taxon>
        <taxon>Chlorophyceae</taxon>
        <taxon>CS clade</taxon>
        <taxon>Chlamydomonadales</taxon>
        <taxon>Chlamydomonadales incertae sedis</taxon>
        <taxon>Edaphochlamys</taxon>
    </lineage>
</organism>
<feature type="compositionally biased region" description="Pro residues" evidence="1">
    <location>
        <begin position="1005"/>
        <end position="1020"/>
    </location>
</feature>
<feature type="compositionally biased region" description="Low complexity" evidence="1">
    <location>
        <begin position="945"/>
        <end position="966"/>
    </location>
</feature>
<keyword evidence="4" id="KW-1185">Reference proteome</keyword>
<feature type="transmembrane region" description="Helical" evidence="2">
    <location>
        <begin position="171"/>
        <end position="190"/>
    </location>
</feature>
<keyword evidence="2" id="KW-1133">Transmembrane helix</keyword>
<feature type="compositionally biased region" description="Low complexity" evidence="1">
    <location>
        <begin position="833"/>
        <end position="854"/>
    </location>
</feature>